<gene>
    <name evidence="2" type="ORF">N7482_007979</name>
</gene>
<accession>A0A9W9I2Q7</accession>
<dbReference type="RefSeq" id="XP_056542532.1">
    <property type="nucleotide sequence ID" value="XM_056690103.1"/>
</dbReference>
<organism evidence="2 3">
    <name type="scientific">Penicillium canariense</name>
    <dbReference type="NCBI Taxonomy" id="189055"/>
    <lineage>
        <taxon>Eukaryota</taxon>
        <taxon>Fungi</taxon>
        <taxon>Dikarya</taxon>
        <taxon>Ascomycota</taxon>
        <taxon>Pezizomycotina</taxon>
        <taxon>Eurotiomycetes</taxon>
        <taxon>Eurotiomycetidae</taxon>
        <taxon>Eurotiales</taxon>
        <taxon>Aspergillaceae</taxon>
        <taxon>Penicillium</taxon>
    </lineage>
</organism>
<feature type="compositionally biased region" description="Basic residues" evidence="1">
    <location>
        <begin position="101"/>
        <end position="110"/>
    </location>
</feature>
<feature type="compositionally biased region" description="Polar residues" evidence="1">
    <location>
        <begin position="119"/>
        <end position="166"/>
    </location>
</feature>
<evidence type="ECO:0000313" key="3">
    <source>
        <dbReference type="Proteomes" id="UP001149163"/>
    </source>
</evidence>
<dbReference type="EMBL" id="JAPQKN010000004">
    <property type="protein sequence ID" value="KAJ5160975.1"/>
    <property type="molecule type" value="Genomic_DNA"/>
</dbReference>
<keyword evidence="3" id="KW-1185">Reference proteome</keyword>
<dbReference type="OrthoDB" id="3531591at2759"/>
<proteinExistence type="predicted"/>
<dbReference type="GeneID" id="81429279"/>
<name>A0A9W9I2Q7_9EURO</name>
<reference evidence="2" key="1">
    <citation type="submission" date="2022-11" db="EMBL/GenBank/DDBJ databases">
        <authorList>
            <person name="Petersen C."/>
        </authorList>
    </citation>
    <scope>NUCLEOTIDE SEQUENCE</scope>
    <source>
        <strain evidence="2">IBT 26290</strain>
    </source>
</reference>
<evidence type="ECO:0000313" key="2">
    <source>
        <dbReference type="EMBL" id="KAJ5160975.1"/>
    </source>
</evidence>
<comment type="caution">
    <text evidence="2">The sequence shown here is derived from an EMBL/GenBank/DDBJ whole genome shotgun (WGS) entry which is preliminary data.</text>
</comment>
<sequence length="211" mass="23074">MDDTVSSMVAQNIRELFAICGVENSEELLKSLTAHAVNHLREAQLRTGKCSGTESISRPKATTFETPLTPPNGTRGSERLEKLAATEGRTTYNDMVGPGERKRKKWKGGHGLKLMDQQPRASRSNESGTSSDSAPQRTPSHQTHQTFQADETNPQRLPTPRDSSLPSIFGSASEMKIVTTIIMECVNSNSAIAKYGYSIIVYRSGYDTLGP</sequence>
<dbReference type="Proteomes" id="UP001149163">
    <property type="component" value="Unassembled WGS sequence"/>
</dbReference>
<feature type="region of interest" description="Disordered" evidence="1">
    <location>
        <begin position="50"/>
        <end position="168"/>
    </location>
</feature>
<protein>
    <submittedName>
        <fullName evidence="2">Uncharacterized protein</fullName>
    </submittedName>
</protein>
<evidence type="ECO:0000256" key="1">
    <source>
        <dbReference type="SAM" id="MobiDB-lite"/>
    </source>
</evidence>
<dbReference type="AlphaFoldDB" id="A0A9W9I2Q7"/>
<feature type="compositionally biased region" description="Polar residues" evidence="1">
    <location>
        <begin position="63"/>
        <end position="75"/>
    </location>
</feature>
<reference evidence="2" key="2">
    <citation type="journal article" date="2023" name="IMA Fungus">
        <title>Comparative genomic study of the Penicillium genus elucidates a diverse pangenome and 15 lateral gene transfer events.</title>
        <authorList>
            <person name="Petersen C."/>
            <person name="Sorensen T."/>
            <person name="Nielsen M.R."/>
            <person name="Sondergaard T.E."/>
            <person name="Sorensen J.L."/>
            <person name="Fitzpatrick D.A."/>
            <person name="Frisvad J.C."/>
            <person name="Nielsen K.L."/>
        </authorList>
    </citation>
    <scope>NUCLEOTIDE SEQUENCE</scope>
    <source>
        <strain evidence="2">IBT 26290</strain>
    </source>
</reference>